<proteinExistence type="predicted"/>
<evidence type="ECO:0000256" key="1">
    <source>
        <dbReference type="SAM" id="MobiDB-lite"/>
    </source>
</evidence>
<dbReference type="AlphaFoldDB" id="A0A5P2HEU6"/>
<gene>
    <name evidence="3" type="ORF">FOB72_20230</name>
</gene>
<dbReference type="OrthoDB" id="8686789at2"/>
<sequence>MAMAIAMAIPAPVHAYFDHFLNATIVGTLGKAGTEQLTTTFNRVMSESADGTTEPIKLPPNNAGKVTEGSITPLQTRTEGGQRCRQVRTEFRQSGRQPERWKGWYCQQADGSWKKAMLKD</sequence>
<dbReference type="EMBL" id="CP044067">
    <property type="protein sequence ID" value="QET06572.1"/>
    <property type="molecule type" value="Genomic_DNA"/>
</dbReference>
<dbReference type="Pfam" id="PF16998">
    <property type="entry name" value="17kDa_Anti_2"/>
    <property type="match status" value="1"/>
</dbReference>
<accession>A0A5P2HEU6</accession>
<reference evidence="3 4" key="1">
    <citation type="submission" date="2019-09" db="EMBL/GenBank/DDBJ databases">
        <title>FDA dAtabase for Regulatory Grade micrObial Sequences (FDA-ARGOS): Supporting development and validation of Infectious Disease Dx tests.</title>
        <authorList>
            <person name="Sciortino C."/>
            <person name="Tallon L."/>
            <person name="Sadzewicz L."/>
            <person name="Vavikolanu K."/>
            <person name="Mehta A."/>
            <person name="Aluvathingal J."/>
            <person name="Nadendla S."/>
            <person name="Nandy P."/>
            <person name="Geyer C."/>
            <person name="Yan Y."/>
            <person name="Sichtig H."/>
        </authorList>
    </citation>
    <scope>NUCLEOTIDE SEQUENCE [LARGE SCALE GENOMIC DNA]</scope>
    <source>
        <strain evidence="3 4">FDAARGOS_664</strain>
    </source>
</reference>
<protein>
    <recommendedName>
        <fullName evidence="2">Surface antigen domain-containing protein</fullName>
    </recommendedName>
</protein>
<evidence type="ECO:0000259" key="2">
    <source>
        <dbReference type="Pfam" id="PF16998"/>
    </source>
</evidence>
<dbReference type="Proteomes" id="UP000322822">
    <property type="component" value="Chromosome 2"/>
</dbReference>
<evidence type="ECO:0000313" key="3">
    <source>
        <dbReference type="EMBL" id="QET06572.1"/>
    </source>
</evidence>
<organism evidence="3 4">
    <name type="scientific">Cupriavidus pauculus</name>
    <dbReference type="NCBI Taxonomy" id="82633"/>
    <lineage>
        <taxon>Bacteria</taxon>
        <taxon>Pseudomonadati</taxon>
        <taxon>Pseudomonadota</taxon>
        <taxon>Betaproteobacteria</taxon>
        <taxon>Burkholderiales</taxon>
        <taxon>Burkholderiaceae</taxon>
        <taxon>Cupriavidus</taxon>
    </lineage>
</organism>
<feature type="region of interest" description="Disordered" evidence="1">
    <location>
        <begin position="46"/>
        <end position="68"/>
    </location>
</feature>
<name>A0A5P2HEU6_9BURK</name>
<dbReference type="InterPro" id="IPR032635">
    <property type="entry name" value="Anti_2"/>
</dbReference>
<evidence type="ECO:0000313" key="4">
    <source>
        <dbReference type="Proteomes" id="UP000322822"/>
    </source>
</evidence>
<feature type="domain" description="Surface antigen" evidence="2">
    <location>
        <begin position="44"/>
        <end position="117"/>
    </location>
</feature>